<dbReference type="RefSeq" id="WP_154221600.1">
    <property type="nucleotide sequence ID" value="NZ_CP034544.1"/>
</dbReference>
<evidence type="ECO:0000313" key="12">
    <source>
        <dbReference type="Proteomes" id="UP001164481"/>
    </source>
</evidence>
<evidence type="ECO:0000256" key="3">
    <source>
        <dbReference type="ARBA" id="ARBA00019010"/>
    </source>
</evidence>
<keyword evidence="9" id="KW-0460">Magnesium</keyword>
<reference evidence="11" key="2">
    <citation type="submission" date="2022-11" db="EMBL/GenBank/DDBJ databases">
        <title>complete genomes of mycoplasma synoviae ZX313 strain and SD2 strain.</title>
        <authorList>
            <person name="Zhong Q."/>
        </authorList>
    </citation>
    <scope>NUCLEOTIDE SEQUENCE</scope>
    <source>
        <strain evidence="11">SD2</strain>
    </source>
</reference>
<dbReference type="InterPro" id="IPR027417">
    <property type="entry name" value="P-loop_NTPase"/>
</dbReference>
<evidence type="ECO:0000256" key="5">
    <source>
        <dbReference type="ARBA" id="ARBA00022694"/>
    </source>
</evidence>
<keyword evidence="5" id="KW-0819">tRNA processing</keyword>
<dbReference type="AlphaFoldDB" id="A0AAX3F0E6"/>
<dbReference type="GO" id="GO:0046872">
    <property type="term" value="F:metal ion binding"/>
    <property type="evidence" value="ECO:0007669"/>
    <property type="project" value="UniProtKB-KW"/>
</dbReference>
<dbReference type="GO" id="GO:0005737">
    <property type="term" value="C:cytoplasm"/>
    <property type="evidence" value="ECO:0007669"/>
    <property type="project" value="UniProtKB-SubCell"/>
</dbReference>
<evidence type="ECO:0000256" key="8">
    <source>
        <dbReference type="ARBA" id="ARBA00022840"/>
    </source>
</evidence>
<evidence type="ECO:0000256" key="2">
    <source>
        <dbReference type="ARBA" id="ARBA00007599"/>
    </source>
</evidence>
<dbReference type="Proteomes" id="UP001164481">
    <property type="component" value="Chromosome"/>
</dbReference>
<name>A0AAX3F0E6_MYCSY</name>
<dbReference type="Pfam" id="PF02367">
    <property type="entry name" value="TsaE"/>
    <property type="match status" value="1"/>
</dbReference>
<dbReference type="SUPFAM" id="SSF52540">
    <property type="entry name" value="P-loop containing nucleoside triphosphate hydrolases"/>
    <property type="match status" value="1"/>
</dbReference>
<dbReference type="NCBIfam" id="TIGR00150">
    <property type="entry name" value="T6A_YjeE"/>
    <property type="match status" value="1"/>
</dbReference>
<dbReference type="GO" id="GO:0002949">
    <property type="term" value="P:tRNA threonylcarbamoyladenosine modification"/>
    <property type="evidence" value="ECO:0007669"/>
    <property type="project" value="InterPro"/>
</dbReference>
<comment type="subcellular location">
    <subcellularLocation>
        <location evidence="1">Cytoplasm</location>
    </subcellularLocation>
</comment>
<keyword evidence="6" id="KW-0479">Metal-binding</keyword>
<dbReference type="GO" id="GO:0005524">
    <property type="term" value="F:ATP binding"/>
    <property type="evidence" value="ECO:0007669"/>
    <property type="project" value="UniProtKB-KW"/>
</dbReference>
<evidence type="ECO:0000256" key="7">
    <source>
        <dbReference type="ARBA" id="ARBA00022741"/>
    </source>
</evidence>
<sequence length="132" mass="15579">MKKEFVINSQDEINLILDEIFSKIKTKKIVLLEGELGAGKTTFVKYLAKRLNIKENINSPSFNFMKTYNGLIHLDLYNYKGHIDEFIPYFEDNVVVLEWSNLFKLPFKHFVLIKIQSFNDEINKRKFLVTAK</sequence>
<gene>
    <name evidence="11" type="primary">tsaE</name>
    <name evidence="11" type="ORF">OIE46_00090</name>
</gene>
<keyword evidence="7" id="KW-0547">Nucleotide-binding</keyword>
<evidence type="ECO:0000256" key="1">
    <source>
        <dbReference type="ARBA" id="ARBA00004496"/>
    </source>
</evidence>
<dbReference type="PANTHER" id="PTHR33540:SF2">
    <property type="entry name" value="TRNA THREONYLCARBAMOYLADENOSINE BIOSYNTHESIS PROTEIN TSAE"/>
    <property type="match status" value="1"/>
</dbReference>
<accession>A0AAX3F0E6</accession>
<evidence type="ECO:0000313" key="11">
    <source>
        <dbReference type="EMBL" id="UZW64488.1"/>
    </source>
</evidence>
<organism evidence="11 12">
    <name type="scientific">Mycoplasmopsis synoviae</name>
    <name type="common">Mycoplasma synoviae</name>
    <dbReference type="NCBI Taxonomy" id="2109"/>
    <lineage>
        <taxon>Bacteria</taxon>
        <taxon>Bacillati</taxon>
        <taxon>Mycoplasmatota</taxon>
        <taxon>Mycoplasmoidales</taxon>
        <taxon>Metamycoplasmataceae</taxon>
        <taxon>Mycoplasmopsis</taxon>
    </lineage>
</organism>
<evidence type="ECO:0000256" key="9">
    <source>
        <dbReference type="ARBA" id="ARBA00022842"/>
    </source>
</evidence>
<dbReference type="InterPro" id="IPR003442">
    <property type="entry name" value="T6A_TsaE"/>
</dbReference>
<protein>
    <recommendedName>
        <fullName evidence="3">tRNA threonylcarbamoyladenosine biosynthesis protein TsaE</fullName>
    </recommendedName>
    <alternativeName>
        <fullName evidence="10">t(6)A37 threonylcarbamoyladenosine biosynthesis protein TsaE</fullName>
    </alternativeName>
</protein>
<evidence type="ECO:0000256" key="4">
    <source>
        <dbReference type="ARBA" id="ARBA00022490"/>
    </source>
</evidence>
<evidence type="ECO:0000256" key="10">
    <source>
        <dbReference type="ARBA" id="ARBA00032441"/>
    </source>
</evidence>
<evidence type="ECO:0000256" key="6">
    <source>
        <dbReference type="ARBA" id="ARBA00022723"/>
    </source>
</evidence>
<proteinExistence type="inferred from homology"/>
<reference evidence="11" key="1">
    <citation type="submission" date="2022-10" db="EMBL/GenBank/DDBJ databases">
        <authorList>
            <person name="Wei X."/>
        </authorList>
    </citation>
    <scope>NUCLEOTIDE SEQUENCE</scope>
    <source>
        <strain evidence="11">SD2</strain>
    </source>
</reference>
<keyword evidence="8" id="KW-0067">ATP-binding</keyword>
<dbReference type="Gene3D" id="3.40.50.300">
    <property type="entry name" value="P-loop containing nucleotide triphosphate hydrolases"/>
    <property type="match status" value="1"/>
</dbReference>
<keyword evidence="4" id="KW-0963">Cytoplasm</keyword>
<comment type="similarity">
    <text evidence="2">Belongs to the TsaE family.</text>
</comment>
<dbReference type="EMBL" id="CP107525">
    <property type="protein sequence ID" value="UZW64488.1"/>
    <property type="molecule type" value="Genomic_DNA"/>
</dbReference>
<dbReference type="PANTHER" id="PTHR33540">
    <property type="entry name" value="TRNA THREONYLCARBAMOYLADENOSINE BIOSYNTHESIS PROTEIN TSAE"/>
    <property type="match status" value="1"/>
</dbReference>